<name>A0A061RZN4_9CHLO</name>
<proteinExistence type="predicted"/>
<evidence type="ECO:0000313" key="1">
    <source>
        <dbReference type="EMBL" id="JAC76214.1"/>
    </source>
</evidence>
<gene>
    <name evidence="1" type="ORF">TSPGSL018_20807</name>
</gene>
<organism evidence="1">
    <name type="scientific">Tetraselmis sp. GSL018</name>
    <dbReference type="NCBI Taxonomy" id="582737"/>
    <lineage>
        <taxon>Eukaryota</taxon>
        <taxon>Viridiplantae</taxon>
        <taxon>Chlorophyta</taxon>
        <taxon>core chlorophytes</taxon>
        <taxon>Chlorodendrophyceae</taxon>
        <taxon>Chlorodendrales</taxon>
        <taxon>Chlorodendraceae</taxon>
        <taxon>Tetraselmis</taxon>
    </lineage>
</organism>
<dbReference type="AlphaFoldDB" id="A0A061RZN4"/>
<reference evidence="1" key="1">
    <citation type="submission" date="2014-05" db="EMBL/GenBank/DDBJ databases">
        <title>The transcriptome of the halophilic microalga Tetraselmis sp. GSL018 isolated from the Great Salt Lake, Utah.</title>
        <authorList>
            <person name="Jinkerson R.E."/>
            <person name="D'Adamo S."/>
            <person name="Posewitz M.C."/>
        </authorList>
    </citation>
    <scope>NUCLEOTIDE SEQUENCE</scope>
    <source>
        <strain evidence="1">GSL018</strain>
    </source>
</reference>
<sequence length="52" mass="5694">RIQPFPEPSASLPFPPPLPAPEFLPALPAPRIRTVHSSLSLALPQASRKSRR</sequence>
<feature type="non-terminal residue" evidence="1">
    <location>
        <position position="1"/>
    </location>
</feature>
<accession>A0A061RZN4</accession>
<protein>
    <submittedName>
        <fullName evidence="1">Uncharacterized protein</fullName>
    </submittedName>
</protein>
<dbReference type="EMBL" id="GBEZ01009367">
    <property type="protein sequence ID" value="JAC76214.1"/>
    <property type="molecule type" value="Transcribed_RNA"/>
</dbReference>